<evidence type="ECO:0008006" key="3">
    <source>
        <dbReference type="Google" id="ProtNLM"/>
    </source>
</evidence>
<dbReference type="EMBL" id="RCHS01000997">
    <property type="protein sequence ID" value="RMX55818.1"/>
    <property type="molecule type" value="Genomic_DNA"/>
</dbReference>
<name>A0A3M6UR39_POCDA</name>
<evidence type="ECO:0000313" key="1">
    <source>
        <dbReference type="EMBL" id="RMX55818.1"/>
    </source>
</evidence>
<evidence type="ECO:0000313" key="2">
    <source>
        <dbReference type="Proteomes" id="UP000275408"/>
    </source>
</evidence>
<protein>
    <recommendedName>
        <fullName evidence="3">SOCS box domain-containing protein</fullName>
    </recommendedName>
</protein>
<dbReference type="AlphaFoldDB" id="A0A3M6UR39"/>
<reference evidence="1 2" key="1">
    <citation type="journal article" date="2018" name="Sci. Rep.">
        <title>Comparative analysis of the Pocillopora damicornis genome highlights role of immune system in coral evolution.</title>
        <authorList>
            <person name="Cunning R."/>
            <person name="Bay R.A."/>
            <person name="Gillette P."/>
            <person name="Baker A.C."/>
            <person name="Traylor-Knowles N."/>
        </authorList>
    </citation>
    <scope>NUCLEOTIDE SEQUENCE [LARGE SCALE GENOMIC DNA]</scope>
    <source>
        <strain evidence="1">RSMAS</strain>
        <tissue evidence="1">Whole animal</tissue>
    </source>
</reference>
<comment type="caution">
    <text evidence="1">The sequence shown here is derived from an EMBL/GenBank/DDBJ whole genome shotgun (WGS) entry which is preliminary data.</text>
</comment>
<proteinExistence type="predicted"/>
<dbReference type="Proteomes" id="UP000275408">
    <property type="component" value="Unassembled WGS sequence"/>
</dbReference>
<sequence>MEDVEYKGTVKLLAKAQVPFYFKTNDKVAWIIREDINLAVIVRTSDRLEDDYSPGATKRVDVCLKCLNLQSGDIESEFSYNLVFRCTVLEIVCDLTATCDYPLLNVFARLEDFRICVLVFSCPDSDHKDEKLHKEMELILDKCRRQNSNNFHWGGSVNFMKVSALRRGRYWLGVILNGGQFILLEIAVEEKRLAERHRFQIHCVRHIRSDEMELMNHPFSWKLLDFSPDQKSIAIIGRGSYVFFIGLVFIDVESFTVIAETQLKGYHFVADAKYSKSGNFFFALCSGQRIKMPSNDENQSVMDFEDCKSVLIWDTCGNLLQKVNIEGHLASSVYEFFLSPYDNYIVIPQSGTDSNKRQFAVFLKHEVNLSKQEAEFDAEELLQMDHRKGTDNYTSCTISPNGHQLLVTHCCNVNMEDRSQDISNLLVFKMNDSPAKLRVLCRMAIKKNCVVQNLRQYDVPKKILSYLNWC</sequence>
<dbReference type="SUPFAM" id="SSF82171">
    <property type="entry name" value="DPP6 N-terminal domain-like"/>
    <property type="match status" value="1"/>
</dbReference>
<organism evidence="1 2">
    <name type="scientific">Pocillopora damicornis</name>
    <name type="common">Cauliflower coral</name>
    <name type="synonym">Millepora damicornis</name>
    <dbReference type="NCBI Taxonomy" id="46731"/>
    <lineage>
        <taxon>Eukaryota</taxon>
        <taxon>Metazoa</taxon>
        <taxon>Cnidaria</taxon>
        <taxon>Anthozoa</taxon>
        <taxon>Hexacorallia</taxon>
        <taxon>Scleractinia</taxon>
        <taxon>Astrocoeniina</taxon>
        <taxon>Pocilloporidae</taxon>
        <taxon>Pocillopora</taxon>
    </lineage>
</organism>
<gene>
    <name evidence="1" type="ORF">pdam_00009582</name>
</gene>
<keyword evidence="2" id="KW-1185">Reference proteome</keyword>
<accession>A0A3M6UR39</accession>